<evidence type="ECO:0000313" key="6">
    <source>
        <dbReference type="EMBL" id="OGK02526.1"/>
    </source>
</evidence>
<dbReference type="PANTHER" id="PTHR15680:SF9">
    <property type="entry name" value="LARGE RIBOSOMAL SUBUNIT PROTEIN BL19M"/>
    <property type="match status" value="1"/>
</dbReference>
<gene>
    <name evidence="6" type="ORF">A2519_12025</name>
</gene>
<dbReference type="Proteomes" id="UP000179243">
    <property type="component" value="Unassembled WGS sequence"/>
</dbReference>
<dbReference type="PRINTS" id="PR00061">
    <property type="entry name" value="RIBOSOMALL19"/>
</dbReference>
<comment type="caution">
    <text evidence="6">The sequence shown here is derived from an EMBL/GenBank/DDBJ whole genome shotgun (WGS) entry which is preliminary data.</text>
</comment>
<dbReference type="InterPro" id="IPR018257">
    <property type="entry name" value="Ribosomal_bL19_CS"/>
</dbReference>
<sequence>MNQLLKEIEQKYLQPDRNFSVGDHVRVHLEIAEGGKKRIQIFEGDVIKREGAGTNATVTIRKMSEGIGVEKIVPIHLPGLKKVEIMRNASVRRAKLYYLRGAVGQDAKLKEASESAATSSRTAKAAKLAKASTN</sequence>
<feature type="region of interest" description="Disordered" evidence="5">
    <location>
        <begin position="110"/>
        <end position="134"/>
    </location>
</feature>
<dbReference type="Gene3D" id="2.30.30.790">
    <property type="match status" value="1"/>
</dbReference>
<comment type="similarity">
    <text evidence="1 4">Belongs to the bacterial ribosomal protein bL19 family.</text>
</comment>
<name>A0A1F7F7P8_UNCRA</name>
<dbReference type="InterPro" id="IPR008991">
    <property type="entry name" value="Translation_prot_SH3-like_sf"/>
</dbReference>
<dbReference type="GO" id="GO:0006412">
    <property type="term" value="P:translation"/>
    <property type="evidence" value="ECO:0007669"/>
    <property type="project" value="InterPro"/>
</dbReference>
<accession>A0A1F7F7P8</accession>
<dbReference type="EMBL" id="MFYX01000106">
    <property type="protein sequence ID" value="OGK02526.1"/>
    <property type="molecule type" value="Genomic_DNA"/>
</dbReference>
<dbReference type="PROSITE" id="PS01015">
    <property type="entry name" value="RIBOSOMAL_L19"/>
    <property type="match status" value="1"/>
</dbReference>
<feature type="compositionally biased region" description="Low complexity" evidence="5">
    <location>
        <begin position="114"/>
        <end position="134"/>
    </location>
</feature>
<reference evidence="6 7" key="1">
    <citation type="journal article" date="2016" name="Nat. Commun.">
        <title>Thousands of microbial genomes shed light on interconnected biogeochemical processes in an aquifer system.</title>
        <authorList>
            <person name="Anantharaman K."/>
            <person name="Brown C.T."/>
            <person name="Hug L.A."/>
            <person name="Sharon I."/>
            <person name="Castelle C.J."/>
            <person name="Probst A.J."/>
            <person name="Thomas B.C."/>
            <person name="Singh A."/>
            <person name="Wilkins M.J."/>
            <person name="Karaoz U."/>
            <person name="Brodie E.L."/>
            <person name="Williams K.H."/>
            <person name="Hubbard S.S."/>
            <person name="Banfield J.F."/>
        </authorList>
    </citation>
    <scope>NUCLEOTIDE SEQUENCE [LARGE SCALE GENOMIC DNA]</scope>
</reference>
<evidence type="ECO:0000256" key="5">
    <source>
        <dbReference type="SAM" id="MobiDB-lite"/>
    </source>
</evidence>
<comment type="function">
    <text evidence="4">This protein is located at the 30S-50S ribosomal subunit interface and may play a role in the structure and function of the aminoacyl-tRNA binding site.</text>
</comment>
<keyword evidence="2 6" id="KW-0689">Ribosomal protein</keyword>
<dbReference type="AlphaFoldDB" id="A0A1F7F7P8"/>
<dbReference type="NCBIfam" id="TIGR01024">
    <property type="entry name" value="rplS_bact"/>
    <property type="match status" value="1"/>
</dbReference>
<evidence type="ECO:0000256" key="1">
    <source>
        <dbReference type="ARBA" id="ARBA00005781"/>
    </source>
</evidence>
<keyword evidence="3 4" id="KW-0687">Ribonucleoprotein</keyword>
<organism evidence="6 7">
    <name type="scientific">Candidatus Raymondbacteria bacterium RIFOXYD12_FULL_49_13</name>
    <dbReference type="NCBI Taxonomy" id="1817890"/>
    <lineage>
        <taxon>Bacteria</taxon>
        <taxon>Raymondiibacteriota</taxon>
    </lineage>
</organism>
<dbReference type="PIRSF" id="PIRSF002191">
    <property type="entry name" value="Ribosomal_L19"/>
    <property type="match status" value="1"/>
</dbReference>
<evidence type="ECO:0000313" key="7">
    <source>
        <dbReference type="Proteomes" id="UP000179243"/>
    </source>
</evidence>
<dbReference type="Pfam" id="PF01245">
    <property type="entry name" value="Ribosomal_L19"/>
    <property type="match status" value="1"/>
</dbReference>
<dbReference type="GO" id="GO:0003735">
    <property type="term" value="F:structural constituent of ribosome"/>
    <property type="evidence" value="ECO:0007669"/>
    <property type="project" value="InterPro"/>
</dbReference>
<dbReference type="PANTHER" id="PTHR15680">
    <property type="entry name" value="RIBOSOMAL PROTEIN L19"/>
    <property type="match status" value="1"/>
</dbReference>
<dbReference type="InterPro" id="IPR001857">
    <property type="entry name" value="Ribosomal_bL19"/>
</dbReference>
<evidence type="ECO:0000256" key="2">
    <source>
        <dbReference type="ARBA" id="ARBA00022980"/>
    </source>
</evidence>
<evidence type="ECO:0000256" key="3">
    <source>
        <dbReference type="ARBA" id="ARBA00023274"/>
    </source>
</evidence>
<dbReference type="GO" id="GO:0022625">
    <property type="term" value="C:cytosolic large ribosomal subunit"/>
    <property type="evidence" value="ECO:0007669"/>
    <property type="project" value="TreeGrafter"/>
</dbReference>
<evidence type="ECO:0000256" key="4">
    <source>
        <dbReference type="RuleBase" id="RU000559"/>
    </source>
</evidence>
<dbReference type="SUPFAM" id="SSF50104">
    <property type="entry name" value="Translation proteins SH3-like domain"/>
    <property type="match status" value="1"/>
</dbReference>
<dbReference type="InterPro" id="IPR038657">
    <property type="entry name" value="Ribosomal_bL19_sf"/>
</dbReference>
<proteinExistence type="inferred from homology"/>
<protein>
    <recommendedName>
        <fullName evidence="4">50S ribosomal protein L19</fullName>
    </recommendedName>
</protein>